<dbReference type="AlphaFoldDB" id="A0A674ICK3"/>
<proteinExistence type="predicted"/>
<name>A0A674ICK3_9SAUR</name>
<accession>A0A674ICK3</accession>
<dbReference type="Proteomes" id="UP000472274">
    <property type="component" value="Unplaced"/>
</dbReference>
<reference evidence="1" key="1">
    <citation type="submission" date="2025-08" db="UniProtKB">
        <authorList>
            <consortium name="Ensembl"/>
        </authorList>
    </citation>
    <scope>IDENTIFICATION</scope>
</reference>
<evidence type="ECO:0000313" key="2">
    <source>
        <dbReference type="Proteomes" id="UP000472274"/>
    </source>
</evidence>
<organism evidence="1 2">
    <name type="scientific">Terrapene triunguis</name>
    <name type="common">Three-toed box turtle</name>
    <dbReference type="NCBI Taxonomy" id="2587831"/>
    <lineage>
        <taxon>Eukaryota</taxon>
        <taxon>Metazoa</taxon>
        <taxon>Chordata</taxon>
        <taxon>Craniata</taxon>
        <taxon>Vertebrata</taxon>
        <taxon>Euteleostomi</taxon>
        <taxon>Archelosauria</taxon>
        <taxon>Testudinata</taxon>
        <taxon>Testudines</taxon>
        <taxon>Cryptodira</taxon>
        <taxon>Durocryptodira</taxon>
        <taxon>Testudinoidea</taxon>
        <taxon>Emydidae</taxon>
        <taxon>Terrapene</taxon>
    </lineage>
</organism>
<keyword evidence="2" id="KW-1185">Reference proteome</keyword>
<sequence length="88" mass="9132">YSPEDCLGATWLTPVFGSLDVQGALVPGQGRLILVSFEAARAGVCVEGIGACPTSLVLGMTSESHRAGPGALYLLYHHPRKTDMASCG</sequence>
<evidence type="ECO:0000313" key="1">
    <source>
        <dbReference type="Ensembl" id="ENSTMTP00000005502.1"/>
    </source>
</evidence>
<protein>
    <submittedName>
        <fullName evidence="1">Uncharacterized protein</fullName>
    </submittedName>
</protein>
<reference evidence="1" key="2">
    <citation type="submission" date="2025-09" db="UniProtKB">
        <authorList>
            <consortium name="Ensembl"/>
        </authorList>
    </citation>
    <scope>IDENTIFICATION</scope>
</reference>
<dbReference type="InParanoid" id="A0A674ICK3"/>
<dbReference type="Ensembl" id="ENSTMTT00000005686.1">
    <property type="protein sequence ID" value="ENSTMTP00000005502.1"/>
    <property type="gene ID" value="ENSTMTG00000004093.1"/>
</dbReference>